<accession>A0A495PV80</accession>
<proteinExistence type="predicted"/>
<organism evidence="3 4">
    <name type="scientific">Gillisia mitskevichiae</name>
    <dbReference type="NCBI Taxonomy" id="270921"/>
    <lineage>
        <taxon>Bacteria</taxon>
        <taxon>Pseudomonadati</taxon>
        <taxon>Bacteroidota</taxon>
        <taxon>Flavobacteriia</taxon>
        <taxon>Flavobacteriales</taxon>
        <taxon>Flavobacteriaceae</taxon>
        <taxon>Gillisia</taxon>
    </lineage>
</organism>
<dbReference type="EMBL" id="RBLG01000001">
    <property type="protein sequence ID" value="RKS55052.1"/>
    <property type="molecule type" value="Genomic_DNA"/>
</dbReference>
<protein>
    <recommendedName>
        <fullName evidence="2">DUF3108 domain-containing protein</fullName>
    </recommendedName>
</protein>
<keyword evidence="4" id="KW-1185">Reference proteome</keyword>
<evidence type="ECO:0000313" key="3">
    <source>
        <dbReference type="EMBL" id="RKS55052.1"/>
    </source>
</evidence>
<gene>
    <name evidence="3" type="ORF">BC962_0006</name>
</gene>
<feature type="chain" id="PRO_5019809362" description="DUF3108 domain-containing protein" evidence="1">
    <location>
        <begin position="20"/>
        <end position="227"/>
    </location>
</feature>
<name>A0A495PV80_9FLAO</name>
<dbReference type="Gene3D" id="2.40.360.20">
    <property type="match status" value="1"/>
</dbReference>
<keyword evidence="1" id="KW-0732">Signal</keyword>
<dbReference type="AlphaFoldDB" id="A0A495PV80"/>
<evidence type="ECO:0000313" key="4">
    <source>
        <dbReference type="Proteomes" id="UP000276282"/>
    </source>
</evidence>
<reference evidence="3 4" key="1">
    <citation type="submission" date="2018-10" db="EMBL/GenBank/DDBJ databases">
        <title>Genomic Encyclopedia of Archaeal and Bacterial Type Strains, Phase II (KMG-II): from individual species to whole genera.</title>
        <authorList>
            <person name="Goeker M."/>
        </authorList>
    </citation>
    <scope>NUCLEOTIDE SEQUENCE [LARGE SCALE GENOMIC DNA]</scope>
    <source>
        <strain evidence="3 4">DSM 19839</strain>
    </source>
</reference>
<dbReference type="OrthoDB" id="665223at2"/>
<dbReference type="Pfam" id="PF21347">
    <property type="entry name" value="DUF3108_like"/>
    <property type="match status" value="1"/>
</dbReference>
<evidence type="ECO:0000256" key="1">
    <source>
        <dbReference type="SAM" id="SignalP"/>
    </source>
</evidence>
<feature type="domain" description="DUF3108" evidence="2">
    <location>
        <begin position="30"/>
        <end position="222"/>
    </location>
</feature>
<sequence length="227" mass="25065">MKNQVFAMMFFLCFSIGTAQECNSYYPMVEGITAELTSYDKKGKTAAIVNYQITDVREEGGQKIAQISSSVKDEKGELLANSNYEVTCSGDVVSIDFKSMMSPQLMEQYKDIDFEITGNNIEIPNNLNVGDKLPDSNMEMIMNMAGMNMKMNVAMKDRSVSGKETITTPAGIFDCVVITYTSEFKMGMTRNGTAKQWLSKGVGMVKQEDYNGNGKLTGSSMLTAFSK</sequence>
<dbReference type="InterPro" id="IPR049279">
    <property type="entry name" value="DUF3108-like"/>
</dbReference>
<feature type="signal peptide" evidence="1">
    <location>
        <begin position="1"/>
        <end position="19"/>
    </location>
</feature>
<evidence type="ECO:0000259" key="2">
    <source>
        <dbReference type="Pfam" id="PF21347"/>
    </source>
</evidence>
<dbReference type="RefSeq" id="WP_121343892.1">
    <property type="nucleotide sequence ID" value="NZ_RBLG01000001.1"/>
</dbReference>
<dbReference type="Proteomes" id="UP000276282">
    <property type="component" value="Unassembled WGS sequence"/>
</dbReference>
<comment type="caution">
    <text evidence="3">The sequence shown here is derived from an EMBL/GenBank/DDBJ whole genome shotgun (WGS) entry which is preliminary data.</text>
</comment>